<evidence type="ECO:0000256" key="1">
    <source>
        <dbReference type="SAM" id="Phobius"/>
    </source>
</evidence>
<gene>
    <name evidence="2" type="ORF">GCM10023176_43580</name>
</gene>
<dbReference type="RefSeq" id="WP_346122308.1">
    <property type="nucleotide sequence ID" value="NZ_BAABGU010000026.1"/>
</dbReference>
<accession>A0ABP8SSR2</accession>
<comment type="caution">
    <text evidence="2">The sequence shown here is derived from an EMBL/GenBank/DDBJ whole genome shotgun (WGS) entry which is preliminary data.</text>
</comment>
<evidence type="ECO:0000313" key="2">
    <source>
        <dbReference type="EMBL" id="GAA4575062.1"/>
    </source>
</evidence>
<name>A0ABP8SSR2_9ACTN</name>
<dbReference type="Proteomes" id="UP001500307">
    <property type="component" value="Unassembled WGS sequence"/>
</dbReference>
<dbReference type="EMBL" id="BAABGU010000026">
    <property type="protein sequence ID" value="GAA4575062.1"/>
    <property type="molecule type" value="Genomic_DNA"/>
</dbReference>
<sequence>MASETGSGALRELLLVVAVAGAGLVLAVVAAFGPWYPTSDQAARAGLVETHSPTGQPGGPTAS</sequence>
<keyword evidence="1" id="KW-1133">Transmembrane helix</keyword>
<feature type="transmembrane region" description="Helical" evidence="1">
    <location>
        <begin position="12"/>
        <end position="36"/>
    </location>
</feature>
<proteinExistence type="predicted"/>
<reference evidence="3" key="1">
    <citation type="journal article" date="2019" name="Int. J. Syst. Evol. Microbiol.">
        <title>The Global Catalogue of Microorganisms (GCM) 10K type strain sequencing project: providing services to taxonomists for standard genome sequencing and annotation.</title>
        <authorList>
            <consortium name="The Broad Institute Genomics Platform"/>
            <consortium name="The Broad Institute Genome Sequencing Center for Infectious Disease"/>
            <person name="Wu L."/>
            <person name="Ma J."/>
        </authorList>
    </citation>
    <scope>NUCLEOTIDE SEQUENCE [LARGE SCALE GENOMIC DNA]</scope>
    <source>
        <strain evidence="3">JCM 3175</strain>
    </source>
</reference>
<evidence type="ECO:0000313" key="3">
    <source>
        <dbReference type="Proteomes" id="UP001500307"/>
    </source>
</evidence>
<keyword evidence="1" id="KW-0812">Transmembrane</keyword>
<keyword evidence="1" id="KW-0472">Membrane</keyword>
<keyword evidence="3" id="KW-1185">Reference proteome</keyword>
<protein>
    <submittedName>
        <fullName evidence="2">Uncharacterized protein</fullName>
    </submittedName>
</protein>
<organism evidence="2 3">
    <name type="scientific">Micromonospora coerulea</name>
    <dbReference type="NCBI Taxonomy" id="47856"/>
    <lineage>
        <taxon>Bacteria</taxon>
        <taxon>Bacillati</taxon>
        <taxon>Actinomycetota</taxon>
        <taxon>Actinomycetes</taxon>
        <taxon>Micromonosporales</taxon>
        <taxon>Micromonosporaceae</taxon>
        <taxon>Micromonospora</taxon>
    </lineage>
</organism>